<feature type="domain" description="Fe/B12 periplasmic-binding" evidence="1">
    <location>
        <begin position="1"/>
        <end position="64"/>
    </location>
</feature>
<protein>
    <recommendedName>
        <fullName evidence="1">Fe/B12 periplasmic-binding domain-containing protein</fullName>
    </recommendedName>
</protein>
<accession>A0A4Y3PP86</accession>
<comment type="caution">
    <text evidence="2">The sequence shown here is derived from an EMBL/GenBank/DDBJ whole genome shotgun (WGS) entry which is preliminary data.</text>
</comment>
<sequence length="64" mass="7661">MIIILNYNDYSYKRRKKIGTVNEMSTLEERMTLFGEVFGMPEQAKEFIAQYETKREESSMKIWG</sequence>
<reference evidence="2 3" key="1">
    <citation type="submission" date="2019-06" db="EMBL/GenBank/DDBJ databases">
        <title>Whole genome shotgun sequence of Brevibacillus parabrevis NBRC 12334.</title>
        <authorList>
            <person name="Hosoyama A."/>
            <person name="Uohara A."/>
            <person name="Ohji S."/>
            <person name="Ichikawa N."/>
        </authorList>
    </citation>
    <scope>NUCLEOTIDE SEQUENCE [LARGE SCALE GENOMIC DNA]</scope>
    <source>
        <strain evidence="2 3">NBRC 12334</strain>
    </source>
</reference>
<name>A0A4Y3PP86_BREPA</name>
<proteinExistence type="predicted"/>
<keyword evidence="3" id="KW-1185">Reference proteome</keyword>
<dbReference type="AlphaFoldDB" id="A0A4Y3PP86"/>
<dbReference type="PROSITE" id="PS50983">
    <property type="entry name" value="FE_B12_PBP"/>
    <property type="match status" value="1"/>
</dbReference>
<evidence type="ECO:0000313" key="3">
    <source>
        <dbReference type="Proteomes" id="UP000316882"/>
    </source>
</evidence>
<evidence type="ECO:0000259" key="1">
    <source>
        <dbReference type="PROSITE" id="PS50983"/>
    </source>
</evidence>
<gene>
    <name evidence="2" type="ORF">BPA01_27480</name>
</gene>
<organism evidence="2 3">
    <name type="scientific">Brevibacillus parabrevis</name>
    <dbReference type="NCBI Taxonomy" id="54914"/>
    <lineage>
        <taxon>Bacteria</taxon>
        <taxon>Bacillati</taxon>
        <taxon>Bacillota</taxon>
        <taxon>Bacilli</taxon>
        <taxon>Bacillales</taxon>
        <taxon>Paenibacillaceae</taxon>
        <taxon>Brevibacillus</taxon>
    </lineage>
</organism>
<dbReference type="Gene3D" id="3.40.50.1980">
    <property type="entry name" value="Nitrogenase molybdenum iron protein domain"/>
    <property type="match status" value="1"/>
</dbReference>
<dbReference type="InterPro" id="IPR002491">
    <property type="entry name" value="ABC_transptr_periplasmic_BD"/>
</dbReference>
<dbReference type="Proteomes" id="UP000316882">
    <property type="component" value="Unassembled WGS sequence"/>
</dbReference>
<dbReference type="EMBL" id="BJMH01000011">
    <property type="protein sequence ID" value="GEB33168.1"/>
    <property type="molecule type" value="Genomic_DNA"/>
</dbReference>
<evidence type="ECO:0000313" key="2">
    <source>
        <dbReference type="EMBL" id="GEB33168.1"/>
    </source>
</evidence>
<dbReference type="SUPFAM" id="SSF53807">
    <property type="entry name" value="Helical backbone' metal receptor"/>
    <property type="match status" value="1"/>
</dbReference>